<dbReference type="Proteomes" id="UP000241118">
    <property type="component" value="Unassembled WGS sequence"/>
</dbReference>
<dbReference type="AlphaFoldDB" id="A0A2P8I026"/>
<feature type="region of interest" description="Disordered" evidence="2">
    <location>
        <begin position="864"/>
        <end position="885"/>
    </location>
</feature>
<comment type="caution">
    <text evidence="4">The sequence shown here is derived from an EMBL/GenBank/DDBJ whole genome shotgun (WGS) entry which is preliminary data.</text>
</comment>
<dbReference type="PANTHER" id="PTHR37842:SF2">
    <property type="entry name" value="GYLCOSYL HYDROLASE 115 C-TERMINAL DOMAIN-CONTAINING PROTEIN"/>
    <property type="match status" value="1"/>
</dbReference>
<keyword evidence="1 4" id="KW-0378">Hydrolase</keyword>
<dbReference type="Gene3D" id="3.20.20.520">
    <property type="entry name" value="Glycosyl hydrolase family 115"/>
    <property type="match status" value="1"/>
</dbReference>
<evidence type="ECO:0000259" key="3">
    <source>
        <dbReference type="Pfam" id="PF17829"/>
    </source>
</evidence>
<dbReference type="Gene3D" id="3.30.379.10">
    <property type="entry name" value="Chitobiase/beta-hexosaminidase domain 2-like"/>
    <property type="match status" value="1"/>
</dbReference>
<reference evidence="4 5" key="1">
    <citation type="submission" date="2018-03" db="EMBL/GenBank/DDBJ databases">
        <title>Genomic Encyclopedia of Type Strains, Phase III (KMG-III): the genomes of soil and plant-associated and newly described type strains.</title>
        <authorList>
            <person name="Whitman W."/>
        </authorList>
    </citation>
    <scope>NUCLEOTIDE SEQUENCE [LARGE SCALE GENOMIC DNA]</scope>
    <source>
        <strain evidence="4 5">CGMCC 4.7097</strain>
    </source>
</reference>
<sequence length="1015" mass="110819">MSTRSPVLSVFLALVVLAALVPVIVLTARAPDASAAADRDYVSFSPVRGGFTLAAHGKAAPLFVSGDDFPGVVRVVDDLRDDVERVTGVRPTVSTGTPSSGEVVLVGTVGRSTLVDGLVAAGKLDVDRIRGKWETSLQQVVENPVPGVRRALVIAGSDQRGTIFGVYDVSRRIGVSPWHYFDDVPARKHSALYVRPGSHTQGTPAVKYRGVFINDENPSTGQWARATFGPGLAPGQEGGLNHRYYEKVFEVMLRLKANYLWPAVWGRAFAEDDPLNHATATRYGVVMGTSHEAPMMRGIEEWKRNPTRYGGTGEWSFLRNATAVRDYWADGIKRMEREKVEGVVTLGMRGEGDTSLPDGDGVELMRDIIASQRQILDRESGTPLAEIPQVFTLYKEVQRYWDRGLRPPDDVTVVFADDNWGNMRKVPDPSLPARAGGYGLYYHFDYVGGGRNYKWVDTINLANTREQLDLSYESGIDRLWVVNVGDLKNEEAPTQFFLDYAWNPDAIPAEGIEDWTRKYAAQNFGDRAAPAIAEVLHTYGQLQARRKPEATNRRYTRGATGAITTDDAMTPYSIENYGELDRVTAEWEELAAKAEAVGRTLPAADRDAYYQLVLYATKATANLYALRKAQFLNRWYASQGRAATNDLAATAEARLADDVAMSNHYNTTLAGGKWTGWQTQTKIGYGDKARYGNNASWQEPPAPDRIYPALHRITVPATAEMGVAIDGSLDWWPHATEQPVLPEFSPYQTSPAQYIEVFNRGTTPFDYRVAPSVPWLNGASGTVTKQARVTLEVDWAEAPAGRTTVPITVTGAGRTVTVQAVVDKPTTPKTGFVEAGGYVSIEADHHTRAVAGNGVSWSHLPDIGRTGSGMRPSPVTAADQTPGGNGARLEYQVDLHTTGPVTVWAYLSPRNNVRPGAGVEYAVSLDDQAPQTVNTTTATGSDDTAMNKGWEMNTLEAVNRTSTTFTVSSPGVHTLKFWAVDPTAVLQKLVIDTGGLEYSYLGPPESHRVTPRAAG</sequence>
<accession>A0A2P8I026</accession>
<dbReference type="InterPro" id="IPR031924">
    <property type="entry name" value="GH115"/>
</dbReference>
<evidence type="ECO:0000313" key="4">
    <source>
        <dbReference type="EMBL" id="PSL51832.1"/>
    </source>
</evidence>
<dbReference type="Pfam" id="PF15979">
    <property type="entry name" value="Glyco_hydro_115"/>
    <property type="match status" value="1"/>
</dbReference>
<organism evidence="4 5">
    <name type="scientific">Saccharothrix carnea</name>
    <dbReference type="NCBI Taxonomy" id="1280637"/>
    <lineage>
        <taxon>Bacteria</taxon>
        <taxon>Bacillati</taxon>
        <taxon>Actinomycetota</taxon>
        <taxon>Actinomycetes</taxon>
        <taxon>Pseudonocardiales</taxon>
        <taxon>Pseudonocardiaceae</taxon>
        <taxon>Saccharothrix</taxon>
    </lineage>
</organism>
<dbReference type="Gene3D" id="1.20.58.2150">
    <property type="match status" value="1"/>
</dbReference>
<dbReference type="EMBL" id="PYAX01000017">
    <property type="protein sequence ID" value="PSL51832.1"/>
    <property type="molecule type" value="Genomic_DNA"/>
</dbReference>
<gene>
    <name evidence="4" type="ORF">B0I31_11726</name>
</gene>
<dbReference type="PANTHER" id="PTHR37842">
    <property type="match status" value="1"/>
</dbReference>
<dbReference type="RefSeq" id="WP_106619490.1">
    <property type="nucleotide sequence ID" value="NZ_PYAX01000017.1"/>
</dbReference>
<protein>
    <submittedName>
        <fullName evidence="4">Glycosyl hydrolase family 115 (Putative glucuronidase)</fullName>
    </submittedName>
</protein>
<feature type="domain" description="Gylcosyl hydrolase 115 C-terminal" evidence="3">
    <location>
        <begin position="831"/>
        <end position="1005"/>
    </location>
</feature>
<dbReference type="InterPro" id="IPR041437">
    <property type="entry name" value="GH115_C"/>
</dbReference>
<evidence type="ECO:0000256" key="2">
    <source>
        <dbReference type="SAM" id="MobiDB-lite"/>
    </source>
</evidence>
<dbReference type="GO" id="GO:0005975">
    <property type="term" value="P:carbohydrate metabolic process"/>
    <property type="evidence" value="ECO:0007669"/>
    <property type="project" value="UniProtKB-ARBA"/>
</dbReference>
<dbReference type="Pfam" id="PF17829">
    <property type="entry name" value="GH115_C"/>
    <property type="match status" value="1"/>
</dbReference>
<dbReference type="InterPro" id="IPR029018">
    <property type="entry name" value="Hex-like_dom2"/>
</dbReference>
<dbReference type="GO" id="GO:0016787">
    <property type="term" value="F:hydrolase activity"/>
    <property type="evidence" value="ECO:0007669"/>
    <property type="project" value="UniProtKB-KW"/>
</dbReference>
<dbReference type="OrthoDB" id="8727830at2"/>
<dbReference type="InterPro" id="IPR042301">
    <property type="entry name" value="GH115_sf"/>
</dbReference>
<dbReference type="Gene3D" id="2.60.120.1620">
    <property type="match status" value="1"/>
</dbReference>
<evidence type="ECO:0000313" key="5">
    <source>
        <dbReference type="Proteomes" id="UP000241118"/>
    </source>
</evidence>
<proteinExistence type="predicted"/>
<keyword evidence="5" id="KW-1185">Reference proteome</keyword>
<evidence type="ECO:0000256" key="1">
    <source>
        <dbReference type="ARBA" id="ARBA00022801"/>
    </source>
</evidence>
<name>A0A2P8I026_SACCR</name>